<dbReference type="GeneTree" id="ENSGT01120000271815"/>
<keyword evidence="3" id="KW-1185">Reference proteome</keyword>
<feature type="region of interest" description="Disordered" evidence="1">
    <location>
        <begin position="34"/>
        <end position="160"/>
    </location>
</feature>
<reference evidence="2" key="2">
    <citation type="submission" date="2025-08" db="UniProtKB">
        <authorList>
            <consortium name="Ensembl"/>
        </authorList>
    </citation>
    <scope>IDENTIFICATION</scope>
</reference>
<evidence type="ECO:0000313" key="2">
    <source>
        <dbReference type="Ensembl" id="ENSMFAP00000059999.1"/>
    </source>
</evidence>
<accession>A0A7N9D1M9</accession>
<protein>
    <submittedName>
        <fullName evidence="2">Uncharacterized protein</fullName>
    </submittedName>
</protein>
<dbReference type="PANTHER" id="PTHR12138:SF133">
    <property type="entry name" value="SECRETED PROTEIN"/>
    <property type="match status" value="1"/>
</dbReference>
<evidence type="ECO:0000313" key="3">
    <source>
        <dbReference type="Proteomes" id="UP000233100"/>
    </source>
</evidence>
<sequence length="309" mass="31970">TRVYTRAHPSQWGSGPARWVRVREDAGCHLPGHLRRCPGSPCASPAKRGTLSPGVGTAPVPDLASQAPAGLGSGIPPRSPRSPLGGAQRQRRQSRPPVPEGHPPALRSLLRGRGAPRGPRPCSPCSARAGSSRLQAPTRGVPGQPAPPSGVGRPGPPGLEAASLWRAAAVTDGGGSEGRARTPLPGPASPGFLRARWSLILWPRLECNGAMSAHCNLRLPGSSDSHASASGVAGIIGNCYHAQLIFVFLIEMGFHHVGQAVLELLTSDGPPASASQSAGITGLSHHTQPGLNVIFRPGLHLSEPHSLHR</sequence>
<dbReference type="AlphaFoldDB" id="A0A7N9D1M9"/>
<reference evidence="2" key="3">
    <citation type="submission" date="2025-09" db="UniProtKB">
        <authorList>
            <consortium name="Ensembl"/>
        </authorList>
    </citation>
    <scope>IDENTIFICATION</scope>
</reference>
<dbReference type="Proteomes" id="UP000233100">
    <property type="component" value="Chromosome 18"/>
</dbReference>
<dbReference type="PRINTS" id="PR02045">
    <property type="entry name" value="F138DOMAIN"/>
</dbReference>
<proteinExistence type="predicted"/>
<evidence type="ECO:0000256" key="1">
    <source>
        <dbReference type="SAM" id="MobiDB-lite"/>
    </source>
</evidence>
<feature type="compositionally biased region" description="Low complexity" evidence="1">
    <location>
        <begin position="103"/>
        <end position="117"/>
    </location>
</feature>
<name>A0A7N9D1M9_MACFA</name>
<dbReference type="PANTHER" id="PTHR12138">
    <property type="entry name" value="PRIMATE-EXPANDED PROTEIN FAMILY"/>
    <property type="match status" value="1"/>
</dbReference>
<dbReference type="Ensembl" id="ENSMFAT00000095497.1">
    <property type="protein sequence ID" value="ENSMFAP00000059999.1"/>
    <property type="gene ID" value="ENSMFAG00000056251.1"/>
</dbReference>
<reference evidence="2 3" key="1">
    <citation type="submission" date="2013-03" db="EMBL/GenBank/DDBJ databases">
        <authorList>
            <person name="Warren W."/>
            <person name="Wilson R.K."/>
        </authorList>
    </citation>
    <scope>NUCLEOTIDE SEQUENCE</scope>
</reference>
<organism evidence="2 3">
    <name type="scientific">Macaca fascicularis</name>
    <name type="common">Crab-eating macaque</name>
    <name type="synonym">Cynomolgus monkey</name>
    <dbReference type="NCBI Taxonomy" id="9541"/>
    <lineage>
        <taxon>Eukaryota</taxon>
        <taxon>Metazoa</taxon>
        <taxon>Chordata</taxon>
        <taxon>Craniata</taxon>
        <taxon>Vertebrata</taxon>
        <taxon>Euteleostomi</taxon>
        <taxon>Mammalia</taxon>
        <taxon>Eutheria</taxon>
        <taxon>Euarchontoglires</taxon>
        <taxon>Primates</taxon>
        <taxon>Haplorrhini</taxon>
        <taxon>Catarrhini</taxon>
        <taxon>Cercopithecidae</taxon>
        <taxon>Cercopithecinae</taxon>
        <taxon>Macaca</taxon>
    </lineage>
</organism>